<reference evidence="4 5" key="1">
    <citation type="submission" date="2018-02" db="EMBL/GenBank/DDBJ databases">
        <title>Genomic Encyclopedia of Archaeal and Bacterial Type Strains, Phase II (KMG-II): from individual species to whole genera.</title>
        <authorList>
            <person name="Goeker M."/>
        </authorList>
    </citation>
    <scope>NUCLEOTIDE SEQUENCE [LARGE SCALE GENOMIC DNA]</scope>
    <source>
        <strain evidence="4 5">YU 961-1</strain>
    </source>
</reference>
<keyword evidence="1 4" id="KW-0808">Transferase</keyword>
<evidence type="ECO:0000313" key="5">
    <source>
        <dbReference type="Proteomes" id="UP000239203"/>
    </source>
</evidence>
<evidence type="ECO:0000256" key="1">
    <source>
        <dbReference type="ARBA" id="ARBA00022679"/>
    </source>
</evidence>
<organism evidence="4 5">
    <name type="scientific">Actinokineospora auranticolor</name>
    <dbReference type="NCBI Taxonomy" id="155976"/>
    <lineage>
        <taxon>Bacteria</taxon>
        <taxon>Bacillati</taxon>
        <taxon>Actinomycetota</taxon>
        <taxon>Actinomycetes</taxon>
        <taxon>Pseudonocardiales</taxon>
        <taxon>Pseudonocardiaceae</taxon>
        <taxon>Actinokineospora</taxon>
    </lineage>
</organism>
<keyword evidence="5" id="KW-1185">Reference proteome</keyword>
<dbReference type="PROSITE" id="PS51186">
    <property type="entry name" value="GNAT"/>
    <property type="match status" value="1"/>
</dbReference>
<dbReference type="AlphaFoldDB" id="A0A2S6GGJ4"/>
<feature type="domain" description="N-acetyltransferase" evidence="3">
    <location>
        <begin position="1"/>
        <end position="146"/>
    </location>
</feature>
<dbReference type="InterPro" id="IPR016181">
    <property type="entry name" value="Acyl_CoA_acyltransferase"/>
</dbReference>
<keyword evidence="2" id="KW-0012">Acyltransferase</keyword>
<accession>A0A2S6GGJ4</accession>
<dbReference type="EMBL" id="PTIX01000020">
    <property type="protein sequence ID" value="PPK64358.1"/>
    <property type="molecule type" value="Genomic_DNA"/>
</dbReference>
<proteinExistence type="predicted"/>
<dbReference type="Pfam" id="PF00583">
    <property type="entry name" value="Acetyltransf_1"/>
    <property type="match status" value="1"/>
</dbReference>
<dbReference type="PANTHER" id="PTHR43877">
    <property type="entry name" value="AMINOALKYLPHOSPHONATE N-ACETYLTRANSFERASE-RELATED-RELATED"/>
    <property type="match status" value="1"/>
</dbReference>
<evidence type="ECO:0000256" key="2">
    <source>
        <dbReference type="ARBA" id="ARBA00023315"/>
    </source>
</evidence>
<dbReference type="PANTHER" id="PTHR43877:SF2">
    <property type="entry name" value="AMINOALKYLPHOSPHONATE N-ACETYLTRANSFERASE-RELATED"/>
    <property type="match status" value="1"/>
</dbReference>
<dbReference type="CDD" id="cd04301">
    <property type="entry name" value="NAT_SF"/>
    <property type="match status" value="1"/>
</dbReference>
<comment type="caution">
    <text evidence="4">The sequence shown here is derived from an EMBL/GenBank/DDBJ whole genome shotgun (WGS) entry which is preliminary data.</text>
</comment>
<sequence>MLIRPARATDVPAIVAMLADDPLGSARESPGDPRYAAAFDEIDADPRQVLVVAELDGEVVGTLQLTMTPGLSRLGATRATIEGVRVRAGHRGDGLGQRLIEWAVEAARDRGAIIVQLTTDATRREAHRFYERLGFVASHVGMKLPL</sequence>
<dbReference type="GO" id="GO:0016747">
    <property type="term" value="F:acyltransferase activity, transferring groups other than amino-acyl groups"/>
    <property type="evidence" value="ECO:0007669"/>
    <property type="project" value="InterPro"/>
</dbReference>
<dbReference type="SUPFAM" id="SSF55729">
    <property type="entry name" value="Acyl-CoA N-acyltransferases (Nat)"/>
    <property type="match status" value="1"/>
</dbReference>
<name>A0A2S6GGJ4_9PSEU</name>
<dbReference type="InterPro" id="IPR050832">
    <property type="entry name" value="Bact_Acetyltransf"/>
</dbReference>
<evidence type="ECO:0000313" key="4">
    <source>
        <dbReference type="EMBL" id="PPK64358.1"/>
    </source>
</evidence>
<protein>
    <submittedName>
        <fullName evidence="4">Putative N-acetyltransferase YhbS</fullName>
    </submittedName>
</protein>
<dbReference type="Gene3D" id="3.40.630.30">
    <property type="match status" value="1"/>
</dbReference>
<dbReference type="Proteomes" id="UP000239203">
    <property type="component" value="Unassembled WGS sequence"/>
</dbReference>
<dbReference type="InterPro" id="IPR000182">
    <property type="entry name" value="GNAT_dom"/>
</dbReference>
<evidence type="ECO:0000259" key="3">
    <source>
        <dbReference type="PROSITE" id="PS51186"/>
    </source>
</evidence>
<dbReference type="RefSeq" id="WP_219824136.1">
    <property type="nucleotide sequence ID" value="NZ_CP154825.1"/>
</dbReference>
<gene>
    <name evidence="4" type="ORF">CLV40_12081</name>
</gene>